<evidence type="ECO:0000313" key="10">
    <source>
        <dbReference type="Proteomes" id="UP000245119"/>
    </source>
</evidence>
<dbReference type="PANTHER" id="PTHR21461">
    <property type="entry name" value="GLYCOSYLTRANSFERASE FAMILY 92 PROTEIN"/>
    <property type="match status" value="1"/>
</dbReference>
<evidence type="ECO:0000256" key="6">
    <source>
        <dbReference type="ARBA" id="ARBA00022989"/>
    </source>
</evidence>
<evidence type="ECO:0000256" key="4">
    <source>
        <dbReference type="ARBA" id="ARBA00022679"/>
    </source>
</evidence>
<evidence type="ECO:0000256" key="7">
    <source>
        <dbReference type="ARBA" id="ARBA00023136"/>
    </source>
</evidence>
<dbReference type="Proteomes" id="UP000245119">
    <property type="component" value="Linkage Group LG6"/>
</dbReference>
<evidence type="ECO:0000313" key="9">
    <source>
        <dbReference type="EMBL" id="PVD28229.1"/>
    </source>
</evidence>
<organism evidence="9 10">
    <name type="scientific">Pomacea canaliculata</name>
    <name type="common">Golden apple snail</name>
    <dbReference type="NCBI Taxonomy" id="400727"/>
    <lineage>
        <taxon>Eukaryota</taxon>
        <taxon>Metazoa</taxon>
        <taxon>Spiralia</taxon>
        <taxon>Lophotrochozoa</taxon>
        <taxon>Mollusca</taxon>
        <taxon>Gastropoda</taxon>
        <taxon>Caenogastropoda</taxon>
        <taxon>Architaenioglossa</taxon>
        <taxon>Ampullarioidea</taxon>
        <taxon>Ampullariidae</taxon>
        <taxon>Pomacea</taxon>
    </lineage>
</organism>
<keyword evidence="5" id="KW-0812">Transmembrane</keyword>
<dbReference type="GO" id="GO:0016020">
    <property type="term" value="C:membrane"/>
    <property type="evidence" value="ECO:0007669"/>
    <property type="project" value="UniProtKB-SubCell"/>
</dbReference>
<dbReference type="Pfam" id="PF01697">
    <property type="entry name" value="Glyco_transf_92"/>
    <property type="match status" value="2"/>
</dbReference>
<dbReference type="GO" id="GO:0016757">
    <property type="term" value="F:glycosyltransferase activity"/>
    <property type="evidence" value="ECO:0007669"/>
    <property type="project" value="UniProtKB-UniRule"/>
</dbReference>
<reference evidence="9 10" key="1">
    <citation type="submission" date="2018-04" db="EMBL/GenBank/DDBJ databases">
        <title>The genome of golden apple snail Pomacea canaliculata provides insight into stress tolerance and invasive adaptation.</title>
        <authorList>
            <person name="Liu C."/>
            <person name="Liu B."/>
            <person name="Ren Y."/>
            <person name="Zhang Y."/>
            <person name="Wang H."/>
            <person name="Li S."/>
            <person name="Jiang F."/>
            <person name="Yin L."/>
            <person name="Zhang G."/>
            <person name="Qian W."/>
            <person name="Fan W."/>
        </authorList>
    </citation>
    <scope>NUCLEOTIDE SEQUENCE [LARGE SCALE GENOMIC DNA]</scope>
    <source>
        <strain evidence="9">SZHN2017</strain>
        <tissue evidence="9">Muscle</tissue>
    </source>
</reference>
<dbReference type="AlphaFoldDB" id="A0A2T7P482"/>
<keyword evidence="7" id="KW-0472">Membrane</keyword>
<evidence type="ECO:0000256" key="5">
    <source>
        <dbReference type="ARBA" id="ARBA00022692"/>
    </source>
</evidence>
<accession>A0A2T7P482</accession>
<evidence type="ECO:0000256" key="3">
    <source>
        <dbReference type="ARBA" id="ARBA00022676"/>
    </source>
</evidence>
<dbReference type="OrthoDB" id="6232146at2759"/>
<comment type="subcellular location">
    <subcellularLocation>
        <location evidence="1">Membrane</location>
        <topology evidence="1">Single-pass membrane protein</topology>
    </subcellularLocation>
</comment>
<dbReference type="GO" id="GO:0005737">
    <property type="term" value="C:cytoplasm"/>
    <property type="evidence" value="ECO:0007669"/>
    <property type="project" value="TreeGrafter"/>
</dbReference>
<evidence type="ECO:0000256" key="2">
    <source>
        <dbReference type="ARBA" id="ARBA00007647"/>
    </source>
</evidence>
<protein>
    <recommendedName>
        <fullName evidence="8">Glycosyltransferase family 92 protein</fullName>
        <ecNumber evidence="8">2.4.1.-</ecNumber>
    </recommendedName>
</protein>
<keyword evidence="10" id="KW-1185">Reference proteome</keyword>
<name>A0A2T7P482_POMCA</name>
<proteinExistence type="inferred from homology"/>
<dbReference type="EC" id="2.4.1.-" evidence="8"/>
<dbReference type="PANTHER" id="PTHR21461:SF69">
    <property type="entry name" value="GLYCOSYLTRANSFERASE FAMILY 92 PROTEIN"/>
    <property type="match status" value="1"/>
</dbReference>
<keyword evidence="3 8" id="KW-0328">Glycosyltransferase</keyword>
<dbReference type="InterPro" id="IPR008166">
    <property type="entry name" value="Glyco_transf_92"/>
</dbReference>
<comment type="caution">
    <text evidence="9">The sequence shown here is derived from an EMBL/GenBank/DDBJ whole genome shotgun (WGS) entry which is preliminary data.</text>
</comment>
<dbReference type="EMBL" id="PZQS01000006">
    <property type="protein sequence ID" value="PVD28229.1"/>
    <property type="molecule type" value="Genomic_DNA"/>
</dbReference>
<comment type="similarity">
    <text evidence="2 8">Belongs to the glycosyltransferase 92 family.</text>
</comment>
<keyword evidence="6" id="KW-1133">Transmembrane helix</keyword>
<sequence>MARMLGVDHVNVYVEKAGPNLTRVLQHYVDQGFMSVLPWNDIPSNVHAHAQVGCMHDCLLRMRYVTKYVVFIDLDELIILRTNNTLREMVEHVMKQTKDADKVGAIMVRNSFFHHAPQEINITDTYLQANLTGGLFTKARLYDLKSVLMQFRGKPWEPPQRCRTIADPLRVDTMAVHHPETMFGDFKVVVVDPKIGLLHHYRYGWYNEDTVRDTTAHRLTPILVKRLESECEQFIAGVNMEVETGVGYRSVYIFCSLPEGKSRPDHVSVVCHNDSVPNLLQITYQYKGPHRYQFSMCVSPVFCGYNIWRQSLESMEMARMLGVDHVNVYVEKAGRNLTRVLQYYVDQGFMSVFPWNDIPSNVHAHAQVGCMHDCLLRMRYVTKYVVFIDLDELIILRTNNTLREMVEHVLKQTKDADKVGAIMVRNSFFHHAPQEKINITDTYLQANLTRGLFTKARLYDLKSVLMQFRGKAWKPPQRCRTIADPLRVDTMAVHYPQTMFGNFKVIVVDPKIGLLHHYRYGWHNEDTVRDTTAHRLTPILVNRLEAVYKQLP</sequence>
<keyword evidence="4 8" id="KW-0808">Transferase</keyword>
<gene>
    <name evidence="9" type="ORF">C0Q70_10816</name>
</gene>
<evidence type="ECO:0000256" key="8">
    <source>
        <dbReference type="RuleBase" id="RU366017"/>
    </source>
</evidence>
<evidence type="ECO:0000256" key="1">
    <source>
        <dbReference type="ARBA" id="ARBA00004167"/>
    </source>
</evidence>